<comment type="caution">
    <text evidence="7">The sequence shown here is derived from an EMBL/GenBank/DDBJ whole genome shotgun (WGS) entry which is preliminary data.</text>
</comment>
<dbReference type="PANTHER" id="PTHR19879">
    <property type="entry name" value="TRANSCRIPTION INITIATION FACTOR TFIID"/>
    <property type="match status" value="1"/>
</dbReference>
<feature type="compositionally biased region" description="Basic and acidic residues" evidence="5">
    <location>
        <begin position="64"/>
        <end position="78"/>
    </location>
</feature>
<dbReference type="eggNOG" id="KOG0272">
    <property type="taxonomic scope" value="Eukaryota"/>
</dbReference>
<feature type="domain" description="Nephrocystin 3-like N-terminal" evidence="6">
    <location>
        <begin position="343"/>
        <end position="498"/>
    </location>
</feature>
<dbReference type="RefSeq" id="XP_001835095.2">
    <property type="nucleotide sequence ID" value="XM_001835043.2"/>
</dbReference>
<feature type="repeat" description="WD" evidence="3">
    <location>
        <begin position="1062"/>
        <end position="1103"/>
    </location>
</feature>
<feature type="repeat" description="WD" evidence="3">
    <location>
        <begin position="891"/>
        <end position="932"/>
    </location>
</feature>
<dbReference type="Pfam" id="PF00400">
    <property type="entry name" value="WD40"/>
    <property type="match status" value="9"/>
</dbReference>
<dbReference type="InterPro" id="IPR059179">
    <property type="entry name" value="MLKL-like_MCAfunc"/>
</dbReference>
<feature type="repeat" description="WD" evidence="3">
    <location>
        <begin position="976"/>
        <end position="1017"/>
    </location>
</feature>
<sequence length="1292" mass="138419">MVAGPNTGNMEPESAKMASNNLLGDCSPSSGTEGTLGSTVAPQTVPASTVDTGAQTTAAPAGTLDHDLTGTPDDKKLDVQTPEVADQDNIGRPSGSASDNAQGSEGVLPSDDATQNPAEKGSSGWKGTAYNGVKAVLAMIRDNVEFAPVKLAAGGLLTVLETIDLVKENREEVQKLLARLEILKEILESCPADLKGKLTDRLDGLSRTLEEKAKELEEKAKDSRLKRVANATEDAKDIVQALEEIRFAIEIAMATLHMAKEVTWLSRTVTETRDLAGAVKDDTTWLKKNGMDDGLPVLRFYSSSTFTELLKKIANVDGAEFNRGDRRGCIAGTRVALLSRLLGWAKDKHSPHVFWLSGMAGTGKTAVSETFCTHLFREGLLGGSFFCSLDWDDRQDVYRLLPALAKTLARVRPKFGEELIKVLESDDCPDNLSRMSLKDQYRMLILEPAEKSLSPDEVTVLSIDALDECTDKEALAKLLDIIISQKPPVGLKFFLTSRPEVPVREQFEDKSDGHHHQSLRLHDIELDMVRADINIFLHHEFASMPFLRKHFEGRWPPPELEVIVDMSGKLFIFAATFVKYIANYKGDRTKRFKQLAASTKGIPSLYHLYSRILTEAFEGLDDEDEVEDATTIRHCLSLLMVAQRPASVNDYAGLLGKGVDSIREAFKHLHSVINIPAVDDQPVSILHASFADYLTTESVRLSHPWAVERPIAHFVAADWCLRVMDEMLHFGVSGATTSYRSNDEQPVALSLPSHLAYACMSWAGHVVGSGGVKDIQLQKMLKRLLDILKAKAFYWMEALSVIKAVKQGAEVLSLLTQSSMCTLELKEVLHSAQRFVQTFHIPITQSASHIYLSALPAYRDILPLLPFLDSHHITATATFVHPGMGPQLLCLLGHTLTVTSVAFSPDGTTIASGSYDCSVRLWSTQSGEPVLGPLKGHTGPISVAFSPDGTTIASGSADCSVQLWSTQSGEPVLGPLEGHTGVVTSVAFYPDGTTIASGSSDGSVWLWSTQSGEPVLGPLGEHTDLVSSVAFSPDGTTIASGSWDGLVRLWSTQSGQPVLGPLEGHTGAVTSVAFSPDGTTIASGSYDCSVWLWSTQSGQPVLGPLEGHTGSVNSVAFSPDGTTIASGSADCSVWLWGTQSGEPVLGPLEGHTDTVTSVVFSPDGTTIASGSADCSVRLWSTQSGEPVLGPLEGHTGSVTLVAFSPDGTTIASGSYDCSVRLWSTQSGEPVLGPLEGHTGAVTSVAFSPDGTTFASGSGDCSVRLWSTQSGQPVLGPLGHTWALSAAVEHPEG</sequence>
<dbReference type="OMA" id="RTWITRH"/>
<feature type="region of interest" description="Disordered" evidence="5">
    <location>
        <begin position="1"/>
        <end position="126"/>
    </location>
</feature>
<dbReference type="GO" id="GO:0007166">
    <property type="term" value="P:cell surface receptor signaling pathway"/>
    <property type="evidence" value="ECO:0007669"/>
    <property type="project" value="InterPro"/>
</dbReference>
<dbReference type="PROSITE" id="PS50082">
    <property type="entry name" value="WD_REPEATS_2"/>
    <property type="match status" value="9"/>
</dbReference>
<evidence type="ECO:0000256" key="5">
    <source>
        <dbReference type="SAM" id="MobiDB-lite"/>
    </source>
</evidence>
<feature type="repeat" description="WD" evidence="3">
    <location>
        <begin position="1105"/>
        <end position="1146"/>
    </location>
</feature>
<dbReference type="InterPro" id="IPR015943">
    <property type="entry name" value="WD40/YVTN_repeat-like_dom_sf"/>
</dbReference>
<dbReference type="Pfam" id="PF24883">
    <property type="entry name" value="NPHP3_N"/>
    <property type="match status" value="1"/>
</dbReference>
<dbReference type="STRING" id="240176.A8NNC0"/>
<evidence type="ECO:0000313" key="7">
    <source>
        <dbReference type="EMBL" id="EAU86737.2"/>
    </source>
</evidence>
<dbReference type="CDD" id="cd21037">
    <property type="entry name" value="MLKL_NTD"/>
    <property type="match status" value="1"/>
</dbReference>
<dbReference type="PANTHER" id="PTHR19879:SF9">
    <property type="entry name" value="TRANSCRIPTION INITIATION FACTOR TFIID SUBUNIT 5"/>
    <property type="match status" value="1"/>
</dbReference>
<dbReference type="Proteomes" id="UP000001861">
    <property type="component" value="Unassembled WGS sequence"/>
</dbReference>
<dbReference type="Gene3D" id="2.130.10.10">
    <property type="entry name" value="YVTN repeat-like/Quinoprotein amine dehydrogenase"/>
    <property type="match status" value="4"/>
</dbReference>
<evidence type="ECO:0000256" key="3">
    <source>
        <dbReference type="PROSITE-ProRule" id="PRU00221"/>
    </source>
</evidence>
<evidence type="ECO:0000259" key="6">
    <source>
        <dbReference type="Pfam" id="PF24883"/>
    </source>
</evidence>
<dbReference type="PRINTS" id="PR00320">
    <property type="entry name" value="GPROTEINBRPT"/>
</dbReference>
<feature type="repeat" description="WD" evidence="3">
    <location>
        <begin position="1191"/>
        <end position="1232"/>
    </location>
</feature>
<evidence type="ECO:0000256" key="2">
    <source>
        <dbReference type="ARBA" id="ARBA00022737"/>
    </source>
</evidence>
<dbReference type="InterPro" id="IPR001680">
    <property type="entry name" value="WD40_rpt"/>
</dbReference>
<dbReference type="CDD" id="cd00200">
    <property type="entry name" value="WD40"/>
    <property type="match status" value="2"/>
</dbReference>
<dbReference type="SMART" id="SM00320">
    <property type="entry name" value="WD40"/>
    <property type="match status" value="9"/>
</dbReference>
<proteinExistence type="predicted"/>
<feature type="repeat" description="WD" evidence="3">
    <location>
        <begin position="1148"/>
        <end position="1189"/>
    </location>
</feature>
<feature type="repeat" description="WD" evidence="3">
    <location>
        <begin position="942"/>
        <end position="974"/>
    </location>
</feature>
<dbReference type="InterPro" id="IPR020472">
    <property type="entry name" value="WD40_PAC1"/>
</dbReference>
<dbReference type="SUPFAM" id="SSF52540">
    <property type="entry name" value="P-loop containing nucleoside triphosphate hydrolases"/>
    <property type="match status" value="1"/>
</dbReference>
<dbReference type="OrthoDB" id="538223at2759"/>
<dbReference type="EMBL" id="AACS02000012">
    <property type="protein sequence ID" value="EAU86737.2"/>
    <property type="molecule type" value="Genomic_DNA"/>
</dbReference>
<dbReference type="GeneID" id="6011621"/>
<keyword evidence="1 3" id="KW-0853">WD repeat</keyword>
<protein>
    <submittedName>
        <fullName evidence="7">WD-repeat-containing protein</fullName>
    </submittedName>
</protein>
<feature type="compositionally biased region" description="Polar residues" evidence="5">
    <location>
        <begin position="17"/>
        <end position="51"/>
    </location>
</feature>
<feature type="compositionally biased region" description="Low complexity" evidence="5">
    <location>
        <begin position="52"/>
        <end position="63"/>
    </location>
</feature>
<evidence type="ECO:0000256" key="4">
    <source>
        <dbReference type="SAM" id="Coils"/>
    </source>
</evidence>
<dbReference type="InterPro" id="IPR056884">
    <property type="entry name" value="NPHP3-like_N"/>
</dbReference>
<accession>A8NNC0</accession>
<dbReference type="KEGG" id="cci:CC1G_06498"/>
<evidence type="ECO:0000313" key="8">
    <source>
        <dbReference type="Proteomes" id="UP000001861"/>
    </source>
</evidence>
<dbReference type="InterPro" id="IPR036322">
    <property type="entry name" value="WD40_repeat_dom_sf"/>
</dbReference>
<dbReference type="Gene3D" id="1.20.930.20">
    <property type="entry name" value="Adaptor protein Cbl, N-terminal domain"/>
    <property type="match status" value="1"/>
</dbReference>
<dbReference type="InterPro" id="IPR036537">
    <property type="entry name" value="Adaptor_Cbl_N_dom_sf"/>
</dbReference>
<dbReference type="SUPFAM" id="SSF50978">
    <property type="entry name" value="WD40 repeat-like"/>
    <property type="match status" value="1"/>
</dbReference>
<feature type="repeat" description="WD" evidence="3">
    <location>
        <begin position="1234"/>
        <end position="1275"/>
    </location>
</feature>
<dbReference type="InterPro" id="IPR027417">
    <property type="entry name" value="P-loop_NTPase"/>
</dbReference>
<dbReference type="VEuPathDB" id="FungiDB:CC1G_06498"/>
<dbReference type="InParanoid" id="A8NNC0"/>
<feature type="repeat" description="WD" evidence="3">
    <location>
        <begin position="1019"/>
        <end position="1060"/>
    </location>
</feature>
<dbReference type="PROSITE" id="PS50294">
    <property type="entry name" value="WD_REPEATS_REGION"/>
    <property type="match status" value="8"/>
</dbReference>
<feature type="coiled-coil region" evidence="4">
    <location>
        <begin position="163"/>
        <end position="226"/>
    </location>
</feature>
<dbReference type="Gene3D" id="3.40.50.300">
    <property type="entry name" value="P-loop containing nucleotide triphosphate hydrolases"/>
    <property type="match status" value="1"/>
</dbReference>
<keyword evidence="2" id="KW-0677">Repeat</keyword>
<reference evidence="7 8" key="1">
    <citation type="journal article" date="2010" name="Proc. Natl. Acad. Sci. U.S.A.">
        <title>Insights into evolution of multicellular fungi from the assembled chromosomes of the mushroom Coprinopsis cinerea (Coprinus cinereus).</title>
        <authorList>
            <person name="Stajich J.E."/>
            <person name="Wilke S.K."/>
            <person name="Ahren D."/>
            <person name="Au C.H."/>
            <person name="Birren B.W."/>
            <person name="Borodovsky M."/>
            <person name="Burns C."/>
            <person name="Canback B."/>
            <person name="Casselton L.A."/>
            <person name="Cheng C.K."/>
            <person name="Deng J."/>
            <person name="Dietrich F.S."/>
            <person name="Fargo D.C."/>
            <person name="Farman M.L."/>
            <person name="Gathman A.C."/>
            <person name="Goldberg J."/>
            <person name="Guigo R."/>
            <person name="Hoegger P.J."/>
            <person name="Hooker J.B."/>
            <person name="Huggins A."/>
            <person name="James T.Y."/>
            <person name="Kamada T."/>
            <person name="Kilaru S."/>
            <person name="Kodira C."/>
            <person name="Kues U."/>
            <person name="Kupfer D."/>
            <person name="Kwan H.S."/>
            <person name="Lomsadze A."/>
            <person name="Li W."/>
            <person name="Lilly W.W."/>
            <person name="Ma L.J."/>
            <person name="Mackey A.J."/>
            <person name="Manning G."/>
            <person name="Martin F."/>
            <person name="Muraguchi H."/>
            <person name="Natvig D.O."/>
            <person name="Palmerini H."/>
            <person name="Ramesh M.A."/>
            <person name="Rehmeyer C.J."/>
            <person name="Roe B.A."/>
            <person name="Shenoy N."/>
            <person name="Stanke M."/>
            <person name="Ter-Hovhannisyan V."/>
            <person name="Tunlid A."/>
            <person name="Velagapudi R."/>
            <person name="Vision T.J."/>
            <person name="Zeng Q."/>
            <person name="Zolan M.E."/>
            <person name="Pukkila P.J."/>
        </authorList>
    </citation>
    <scope>NUCLEOTIDE SEQUENCE [LARGE SCALE GENOMIC DNA]</scope>
    <source>
        <strain evidence="8">Okayama-7 / 130 / ATCC MYA-4618 / FGSC 9003</strain>
    </source>
</reference>
<dbReference type="HOGENOM" id="CLU_000288_6_3_1"/>
<gene>
    <name evidence="7" type="ORF">CC1G_06498</name>
</gene>
<organism evidence="7 8">
    <name type="scientific">Coprinopsis cinerea (strain Okayama-7 / 130 / ATCC MYA-4618 / FGSC 9003)</name>
    <name type="common">Inky cap fungus</name>
    <name type="synonym">Hormographiella aspergillata</name>
    <dbReference type="NCBI Taxonomy" id="240176"/>
    <lineage>
        <taxon>Eukaryota</taxon>
        <taxon>Fungi</taxon>
        <taxon>Dikarya</taxon>
        <taxon>Basidiomycota</taxon>
        <taxon>Agaricomycotina</taxon>
        <taxon>Agaricomycetes</taxon>
        <taxon>Agaricomycetidae</taxon>
        <taxon>Agaricales</taxon>
        <taxon>Agaricineae</taxon>
        <taxon>Psathyrellaceae</taxon>
        <taxon>Coprinopsis</taxon>
    </lineage>
</organism>
<keyword evidence="8" id="KW-1185">Reference proteome</keyword>
<evidence type="ECO:0000256" key="1">
    <source>
        <dbReference type="ARBA" id="ARBA00022574"/>
    </source>
</evidence>
<name>A8NNC0_COPC7</name>
<keyword evidence="4" id="KW-0175">Coiled coil</keyword>